<sequence>MPSASTVRLLSPLGPLLCHAAAAAGAALHLWQKKMVCLANVLALLNIICTCSYTLSRYSYTKPLRHPSTFTITPTFTI</sequence>
<evidence type="ECO:0000313" key="3">
    <source>
        <dbReference type="Proteomes" id="UP001487740"/>
    </source>
</evidence>
<evidence type="ECO:0000313" key="2">
    <source>
        <dbReference type="EMBL" id="KAK8393132.1"/>
    </source>
</evidence>
<gene>
    <name evidence="2" type="ORF">O3P69_013279</name>
</gene>
<organism evidence="2 3">
    <name type="scientific">Scylla paramamosain</name>
    <name type="common">Mud crab</name>
    <dbReference type="NCBI Taxonomy" id="85552"/>
    <lineage>
        <taxon>Eukaryota</taxon>
        <taxon>Metazoa</taxon>
        <taxon>Ecdysozoa</taxon>
        <taxon>Arthropoda</taxon>
        <taxon>Crustacea</taxon>
        <taxon>Multicrustacea</taxon>
        <taxon>Malacostraca</taxon>
        <taxon>Eumalacostraca</taxon>
        <taxon>Eucarida</taxon>
        <taxon>Decapoda</taxon>
        <taxon>Pleocyemata</taxon>
        <taxon>Brachyura</taxon>
        <taxon>Eubrachyura</taxon>
        <taxon>Portunoidea</taxon>
        <taxon>Portunidae</taxon>
        <taxon>Portuninae</taxon>
        <taxon>Scylla</taxon>
    </lineage>
</organism>
<proteinExistence type="predicted"/>
<comment type="caution">
    <text evidence="2">The sequence shown here is derived from an EMBL/GenBank/DDBJ whole genome shotgun (WGS) entry which is preliminary data.</text>
</comment>
<feature type="transmembrane region" description="Helical" evidence="1">
    <location>
        <begin position="35"/>
        <end position="55"/>
    </location>
</feature>
<keyword evidence="1" id="KW-0812">Transmembrane</keyword>
<accession>A0AAW0TZE4</accession>
<keyword evidence="1" id="KW-0472">Membrane</keyword>
<keyword evidence="3" id="KW-1185">Reference proteome</keyword>
<dbReference type="EMBL" id="JARAKH010000021">
    <property type="protein sequence ID" value="KAK8393132.1"/>
    <property type="molecule type" value="Genomic_DNA"/>
</dbReference>
<reference evidence="2 3" key="1">
    <citation type="submission" date="2023-03" db="EMBL/GenBank/DDBJ databases">
        <title>High-quality genome of Scylla paramamosain provides insights in environmental adaptation.</title>
        <authorList>
            <person name="Zhang L."/>
        </authorList>
    </citation>
    <scope>NUCLEOTIDE SEQUENCE [LARGE SCALE GENOMIC DNA]</scope>
    <source>
        <strain evidence="2">LZ_2023a</strain>
        <tissue evidence="2">Muscle</tissue>
    </source>
</reference>
<dbReference type="AlphaFoldDB" id="A0AAW0TZE4"/>
<protein>
    <recommendedName>
        <fullName evidence="4">Secreted protein</fullName>
    </recommendedName>
</protein>
<keyword evidence="1" id="KW-1133">Transmembrane helix</keyword>
<evidence type="ECO:0000256" key="1">
    <source>
        <dbReference type="SAM" id="Phobius"/>
    </source>
</evidence>
<dbReference type="Proteomes" id="UP001487740">
    <property type="component" value="Unassembled WGS sequence"/>
</dbReference>
<evidence type="ECO:0008006" key="4">
    <source>
        <dbReference type="Google" id="ProtNLM"/>
    </source>
</evidence>
<name>A0AAW0TZE4_SCYPA</name>